<sequence length="265" mass="30112">MRDRLLEKAEWKEDGEFEGQQIWHLSENYGDFCLAGTRLITIDKLHIHAERIDQKWFEETNIKIENIVFLSRHRAVSGRPSLTVHPIGNWGKADYGGLPGEVSGVSPVWMTGLLLNIYANRLPGYDVCFEATHHGPLVETPTMFLEIGSSENQWELRKPAEALVKSLLELKPAKGIKVVGIGGGHYTPRFTQATLSHQVCLGHMVANYGVPSLTPEILNNAIKASRADGIYFHRKGMKKPDYRKWKEYAEKEGIKIFRQADYEKR</sequence>
<dbReference type="SUPFAM" id="SSF142535">
    <property type="entry name" value="AF0625-like"/>
    <property type="match status" value="1"/>
</dbReference>
<keyword evidence="1" id="KW-0479">Metal-binding</keyword>
<dbReference type="PANTHER" id="PTHR34667:SF1">
    <property type="entry name" value="D-AMINOACYL-TRNA DEACYLASE"/>
    <property type="match status" value="1"/>
</dbReference>
<name>A0A382CBZ5_9ZZZZ</name>
<dbReference type="Gene3D" id="3.40.630.50">
    <property type="entry name" value="AF0625-like"/>
    <property type="match status" value="1"/>
</dbReference>
<accession>A0A382CBZ5</accession>
<keyword evidence="2" id="KW-0378">Hydrolase</keyword>
<dbReference type="GO" id="GO:0046872">
    <property type="term" value="F:metal ion binding"/>
    <property type="evidence" value="ECO:0007669"/>
    <property type="project" value="UniProtKB-KW"/>
</dbReference>
<reference evidence="4" key="1">
    <citation type="submission" date="2018-05" db="EMBL/GenBank/DDBJ databases">
        <authorList>
            <person name="Lanie J.A."/>
            <person name="Ng W.-L."/>
            <person name="Kazmierczak K.M."/>
            <person name="Andrzejewski T.M."/>
            <person name="Davidsen T.M."/>
            <person name="Wayne K.J."/>
            <person name="Tettelin H."/>
            <person name="Glass J.I."/>
            <person name="Rusch D."/>
            <person name="Podicherti R."/>
            <person name="Tsui H.-C.T."/>
            <person name="Winkler M.E."/>
        </authorList>
    </citation>
    <scope>NUCLEOTIDE SEQUENCE</scope>
</reference>
<evidence type="ECO:0000256" key="1">
    <source>
        <dbReference type="ARBA" id="ARBA00022723"/>
    </source>
</evidence>
<organism evidence="4">
    <name type="scientific">marine metagenome</name>
    <dbReference type="NCBI Taxonomy" id="408172"/>
    <lineage>
        <taxon>unclassified sequences</taxon>
        <taxon>metagenomes</taxon>
        <taxon>ecological metagenomes</taxon>
    </lineage>
</organism>
<dbReference type="GO" id="GO:0051499">
    <property type="term" value="F:D-aminoacyl-tRNA deacylase activity"/>
    <property type="evidence" value="ECO:0007669"/>
    <property type="project" value="InterPro"/>
</dbReference>
<dbReference type="PIRSF" id="PIRSF016210">
    <property type="entry name" value="UCP016210"/>
    <property type="match status" value="1"/>
</dbReference>
<evidence type="ECO:0000256" key="3">
    <source>
        <dbReference type="ARBA" id="ARBA00022833"/>
    </source>
</evidence>
<evidence type="ECO:0000256" key="2">
    <source>
        <dbReference type="ARBA" id="ARBA00022801"/>
    </source>
</evidence>
<dbReference type="Pfam" id="PF04414">
    <property type="entry name" value="tRNA_deacylase"/>
    <property type="match status" value="1"/>
</dbReference>
<dbReference type="GO" id="GO:0019478">
    <property type="term" value="P:D-amino acid catabolic process"/>
    <property type="evidence" value="ECO:0007669"/>
    <property type="project" value="InterPro"/>
</dbReference>
<evidence type="ECO:0008006" key="5">
    <source>
        <dbReference type="Google" id="ProtNLM"/>
    </source>
</evidence>
<dbReference type="Gene3D" id="3.40.50.10700">
    <property type="entry name" value="AF0625-like"/>
    <property type="match status" value="1"/>
</dbReference>
<dbReference type="PANTHER" id="PTHR34667">
    <property type="entry name" value="D-AMINOACYL-TRNA DEACYLASE"/>
    <property type="match status" value="1"/>
</dbReference>
<dbReference type="InterPro" id="IPR007508">
    <property type="entry name" value="DtdA"/>
</dbReference>
<keyword evidence="3" id="KW-0862">Zinc</keyword>
<dbReference type="EMBL" id="UINC01033799">
    <property type="protein sequence ID" value="SVB23635.1"/>
    <property type="molecule type" value="Genomic_DNA"/>
</dbReference>
<protein>
    <recommendedName>
        <fullName evidence="5">D-aminoacyl-tRNA deacylase</fullName>
    </recommendedName>
</protein>
<gene>
    <name evidence="4" type="ORF">METZ01_LOCUS176489</name>
</gene>
<dbReference type="InterPro" id="IPR018033">
    <property type="entry name" value="Deacylase_DtdA_archaea"/>
</dbReference>
<dbReference type="AlphaFoldDB" id="A0A382CBZ5"/>
<evidence type="ECO:0000313" key="4">
    <source>
        <dbReference type="EMBL" id="SVB23635.1"/>
    </source>
</evidence>
<proteinExistence type="predicted"/>